<proteinExistence type="inferred from homology"/>
<evidence type="ECO:0000313" key="7">
    <source>
        <dbReference type="Proteomes" id="UP000288012"/>
    </source>
</evidence>
<evidence type="ECO:0000256" key="4">
    <source>
        <dbReference type="PIRSR" id="PIRSR617453-50"/>
    </source>
</evidence>
<dbReference type="InterPro" id="IPR011053">
    <property type="entry name" value="Single_hybrid_motif"/>
</dbReference>
<evidence type="ECO:0000256" key="3">
    <source>
        <dbReference type="HAMAP-Rule" id="MF_00272"/>
    </source>
</evidence>
<comment type="subunit">
    <text evidence="3">The glycine cleavage system is composed of four proteins: P, T, L and H.</text>
</comment>
<dbReference type="CDD" id="cd06848">
    <property type="entry name" value="GCS_H"/>
    <property type="match status" value="1"/>
</dbReference>
<gene>
    <name evidence="3 6" type="primary">gcvH</name>
    <name evidence="6" type="ORF">EKM59_01145</name>
</gene>
<accession>A0A433JM69</accession>
<dbReference type="AlphaFoldDB" id="A0A433JM69"/>
<dbReference type="Pfam" id="PF01597">
    <property type="entry name" value="GCV_H"/>
    <property type="match status" value="1"/>
</dbReference>
<dbReference type="SUPFAM" id="SSF51230">
    <property type="entry name" value="Single hybrid motif"/>
    <property type="match status" value="1"/>
</dbReference>
<dbReference type="Proteomes" id="UP000288012">
    <property type="component" value="Unassembled WGS sequence"/>
</dbReference>
<feature type="domain" description="Lipoyl-binding" evidence="5">
    <location>
        <begin position="23"/>
        <end position="105"/>
    </location>
</feature>
<comment type="cofactor">
    <cofactor evidence="3">
        <name>(R)-lipoate</name>
        <dbReference type="ChEBI" id="CHEBI:83088"/>
    </cofactor>
    <text evidence="3">Binds 1 lipoyl cofactor covalently.</text>
</comment>
<dbReference type="InterPro" id="IPR000089">
    <property type="entry name" value="Biotin_lipoyl"/>
</dbReference>
<dbReference type="GO" id="GO:0005829">
    <property type="term" value="C:cytosol"/>
    <property type="evidence" value="ECO:0007669"/>
    <property type="project" value="TreeGrafter"/>
</dbReference>
<keyword evidence="7" id="KW-1185">Reference proteome</keyword>
<dbReference type="InterPro" id="IPR033753">
    <property type="entry name" value="GCV_H/Fam206"/>
</dbReference>
<dbReference type="HAMAP" id="MF_00272">
    <property type="entry name" value="GcvH"/>
    <property type="match status" value="1"/>
</dbReference>
<dbReference type="Gene3D" id="2.40.50.100">
    <property type="match status" value="1"/>
</dbReference>
<protein>
    <recommendedName>
        <fullName evidence="3">Glycine cleavage system H protein</fullName>
    </recommendedName>
</protein>
<dbReference type="OrthoDB" id="9796712at2"/>
<dbReference type="PANTHER" id="PTHR11715">
    <property type="entry name" value="GLYCINE CLEAVAGE SYSTEM H PROTEIN"/>
    <property type="match status" value="1"/>
</dbReference>
<comment type="function">
    <text evidence="3">The glycine cleavage system catalyzes the degradation of glycine. The H protein shuttles the methylamine group of glycine from the P protein to the T protein.</text>
</comment>
<name>A0A433JM69_9GAMM</name>
<comment type="similarity">
    <text evidence="1 3">Belongs to the GcvH family.</text>
</comment>
<dbReference type="PANTHER" id="PTHR11715:SF3">
    <property type="entry name" value="GLYCINE CLEAVAGE SYSTEM H PROTEIN-RELATED"/>
    <property type="match status" value="1"/>
</dbReference>
<evidence type="ECO:0000259" key="5">
    <source>
        <dbReference type="PROSITE" id="PS50968"/>
    </source>
</evidence>
<dbReference type="GO" id="GO:0009249">
    <property type="term" value="P:protein lipoylation"/>
    <property type="evidence" value="ECO:0007669"/>
    <property type="project" value="TreeGrafter"/>
</dbReference>
<keyword evidence="2 3" id="KW-0450">Lipoyl</keyword>
<dbReference type="NCBIfam" id="TIGR00527">
    <property type="entry name" value="gcvH"/>
    <property type="match status" value="1"/>
</dbReference>
<dbReference type="EMBL" id="RZGR01000002">
    <property type="protein sequence ID" value="RUQ91112.1"/>
    <property type="molecule type" value="Genomic_DNA"/>
</dbReference>
<feature type="modified residue" description="N6-lipoyllysine" evidence="3 4">
    <location>
        <position position="64"/>
    </location>
</feature>
<reference evidence="6 7" key="1">
    <citation type="submission" date="2018-12" db="EMBL/GenBank/DDBJ databases">
        <title>Legionella sp,whole genome shotgun sequence.</title>
        <authorList>
            <person name="Wu H."/>
        </authorList>
    </citation>
    <scope>NUCLEOTIDE SEQUENCE [LARGE SCALE GENOMIC DNA]</scope>
    <source>
        <strain evidence="7">km714</strain>
    </source>
</reference>
<dbReference type="GO" id="GO:0019464">
    <property type="term" value="P:glycine decarboxylation via glycine cleavage system"/>
    <property type="evidence" value="ECO:0007669"/>
    <property type="project" value="UniProtKB-UniRule"/>
</dbReference>
<dbReference type="InterPro" id="IPR003016">
    <property type="entry name" value="2-oxoA_DH_lipoyl-BS"/>
</dbReference>
<sequence length="129" mass="14206">MNNIPNNLKYTRTHEWLRQDEEEMTMGITHHAQNLLGDLVFIELPKVGDVINGGDEIGVIESVKAAADFYSPISGVVIAINPQVTENPGLVNKDPYGAGWLIKVKASNFDDVGNLLDAEMYQAEIGEDH</sequence>
<organism evidence="6 7">
    <name type="scientific">Legionella septentrionalis</name>
    <dbReference type="NCBI Taxonomy" id="2498109"/>
    <lineage>
        <taxon>Bacteria</taxon>
        <taxon>Pseudomonadati</taxon>
        <taxon>Pseudomonadota</taxon>
        <taxon>Gammaproteobacteria</taxon>
        <taxon>Legionellales</taxon>
        <taxon>Legionellaceae</taxon>
        <taxon>Legionella</taxon>
    </lineage>
</organism>
<dbReference type="GO" id="GO:0005960">
    <property type="term" value="C:glycine cleavage complex"/>
    <property type="evidence" value="ECO:0007669"/>
    <property type="project" value="InterPro"/>
</dbReference>
<dbReference type="PROSITE" id="PS50968">
    <property type="entry name" value="BIOTINYL_LIPOYL"/>
    <property type="match status" value="1"/>
</dbReference>
<dbReference type="PROSITE" id="PS00189">
    <property type="entry name" value="LIPOYL"/>
    <property type="match status" value="1"/>
</dbReference>
<evidence type="ECO:0000313" key="6">
    <source>
        <dbReference type="EMBL" id="RUQ91112.1"/>
    </source>
</evidence>
<dbReference type="InterPro" id="IPR002930">
    <property type="entry name" value="GCV_H"/>
</dbReference>
<evidence type="ECO:0000256" key="1">
    <source>
        <dbReference type="ARBA" id="ARBA00009249"/>
    </source>
</evidence>
<dbReference type="InterPro" id="IPR017453">
    <property type="entry name" value="GCV_H_sub"/>
</dbReference>
<evidence type="ECO:0000256" key="2">
    <source>
        <dbReference type="ARBA" id="ARBA00022823"/>
    </source>
</evidence>
<dbReference type="RefSeq" id="WP_126953170.1">
    <property type="nucleotide sequence ID" value="NZ_RZGR01000002.1"/>
</dbReference>
<comment type="caution">
    <text evidence="6">The sequence shown here is derived from an EMBL/GenBank/DDBJ whole genome shotgun (WGS) entry which is preliminary data.</text>
</comment>
<dbReference type="NCBIfam" id="NF002270">
    <property type="entry name" value="PRK01202.1"/>
    <property type="match status" value="1"/>
</dbReference>